<dbReference type="SMART" id="SM00388">
    <property type="entry name" value="HisKA"/>
    <property type="match status" value="1"/>
</dbReference>
<keyword evidence="6" id="KW-0812">Transmembrane</keyword>
<evidence type="ECO:0000259" key="15">
    <source>
        <dbReference type="PROSITE" id="PS50113"/>
    </source>
</evidence>
<dbReference type="Gene3D" id="2.10.70.100">
    <property type="match status" value="1"/>
</dbReference>
<dbReference type="GO" id="GO:0030295">
    <property type="term" value="F:protein kinase activator activity"/>
    <property type="evidence" value="ECO:0007669"/>
    <property type="project" value="TreeGrafter"/>
</dbReference>
<dbReference type="Proteomes" id="UP000638732">
    <property type="component" value="Unassembled WGS sequence"/>
</dbReference>
<dbReference type="InterPro" id="IPR035965">
    <property type="entry name" value="PAS-like_dom_sf"/>
</dbReference>
<dbReference type="Pfam" id="PF02518">
    <property type="entry name" value="HATPase_c"/>
    <property type="match status" value="1"/>
</dbReference>
<dbReference type="GO" id="GO:0005524">
    <property type="term" value="F:ATP binding"/>
    <property type="evidence" value="ECO:0007669"/>
    <property type="project" value="UniProtKB-KW"/>
</dbReference>
<dbReference type="InterPro" id="IPR003594">
    <property type="entry name" value="HATPase_dom"/>
</dbReference>
<reference evidence="16" key="1">
    <citation type="submission" date="2020-01" db="EMBL/GenBank/DDBJ databases">
        <authorList>
            <person name="Seo Y.L."/>
        </authorList>
    </citation>
    <scope>NUCLEOTIDE SEQUENCE</scope>
    <source>
        <strain evidence="16">R11</strain>
    </source>
</reference>
<dbReference type="PRINTS" id="PR00344">
    <property type="entry name" value="BCTRLSENSOR"/>
</dbReference>
<keyword evidence="4" id="KW-0597">Phosphoprotein</keyword>
<keyword evidence="5" id="KW-0808">Transferase</keyword>
<feature type="domain" description="PAC" evidence="15">
    <location>
        <begin position="395"/>
        <end position="448"/>
    </location>
</feature>
<evidence type="ECO:0000256" key="4">
    <source>
        <dbReference type="ARBA" id="ARBA00022553"/>
    </source>
</evidence>
<dbReference type="SUPFAM" id="SSF55785">
    <property type="entry name" value="PYP-like sensor domain (PAS domain)"/>
    <property type="match status" value="2"/>
</dbReference>
<keyword evidence="10" id="KW-1133">Transmembrane helix</keyword>
<dbReference type="Pfam" id="PF08447">
    <property type="entry name" value="PAS_3"/>
    <property type="match status" value="1"/>
</dbReference>
<dbReference type="GO" id="GO:0000156">
    <property type="term" value="F:phosphorelay response regulator activity"/>
    <property type="evidence" value="ECO:0007669"/>
    <property type="project" value="TreeGrafter"/>
</dbReference>
<dbReference type="InterPro" id="IPR004358">
    <property type="entry name" value="Sig_transdc_His_kin-like_C"/>
</dbReference>
<evidence type="ECO:0000256" key="1">
    <source>
        <dbReference type="ARBA" id="ARBA00000085"/>
    </source>
</evidence>
<dbReference type="GO" id="GO:0000155">
    <property type="term" value="F:phosphorelay sensor kinase activity"/>
    <property type="evidence" value="ECO:0007669"/>
    <property type="project" value="InterPro"/>
</dbReference>
<dbReference type="SUPFAM" id="SSF47384">
    <property type="entry name" value="Homodimeric domain of signal transducing histidine kinase"/>
    <property type="match status" value="1"/>
</dbReference>
<evidence type="ECO:0000256" key="7">
    <source>
        <dbReference type="ARBA" id="ARBA00022741"/>
    </source>
</evidence>
<dbReference type="Gene3D" id="1.10.287.130">
    <property type="match status" value="1"/>
</dbReference>
<dbReference type="RefSeq" id="WP_166586099.1">
    <property type="nucleotide sequence ID" value="NZ_WWEO01000042.1"/>
</dbReference>
<dbReference type="Pfam" id="PF01590">
    <property type="entry name" value="GAF"/>
    <property type="match status" value="1"/>
</dbReference>
<evidence type="ECO:0000259" key="14">
    <source>
        <dbReference type="PROSITE" id="PS50112"/>
    </source>
</evidence>
<dbReference type="InterPro" id="IPR029016">
    <property type="entry name" value="GAF-like_dom_sf"/>
</dbReference>
<dbReference type="CDD" id="cd00082">
    <property type="entry name" value="HisKA"/>
    <property type="match status" value="1"/>
</dbReference>
<evidence type="ECO:0000313" key="16">
    <source>
        <dbReference type="EMBL" id="NCD70134.1"/>
    </source>
</evidence>
<dbReference type="EC" id="2.7.13.3" evidence="3"/>
<reference evidence="16" key="2">
    <citation type="submission" date="2020-10" db="EMBL/GenBank/DDBJ databases">
        <title>Mucilaginibacter sp. nov., isolated from soil.</title>
        <authorList>
            <person name="Jeon C.O."/>
        </authorList>
    </citation>
    <scope>NUCLEOTIDE SEQUENCE</scope>
    <source>
        <strain evidence="16">R11</strain>
    </source>
</reference>
<dbReference type="NCBIfam" id="TIGR00229">
    <property type="entry name" value="sensory_box"/>
    <property type="match status" value="2"/>
</dbReference>
<dbReference type="SUPFAM" id="SSF55874">
    <property type="entry name" value="ATPase domain of HSP90 chaperone/DNA topoisomerase II/histidine kinase"/>
    <property type="match status" value="1"/>
</dbReference>
<gene>
    <name evidence="16" type="ORF">GSY63_12260</name>
</gene>
<sequence length="667" mass="74986">MAITPSSPNEQERLAALQSYQILDTEAEKDYDDLTTLASAICQVPIALISFVDDERQWFKSHHGLAASETPVEQSFCAHAIASTHDIMIVEDAHKDDRFKDNPLVTGEPNITFYAGIPLVNEDGYSLGTLCVIDPKPKILSTQQLNALRIVAKQVMDKLELRRKLQTLEGANHSLKSSQQQITQLNTHLKFNDARTRSLIQQAPVAIIVFRGEDLFIEAVNPPMLTLLGKQGDILNKPLLEAIPELNGQEPYKLLYSVLKTGNPVYGYDTAVKLKRNGVEETGYYNFSYSPLIEDGEITGVIDMAVDVTEQVRVRKKIERTEESLRMAVDAADSGTYSMNTRTFEFYASPRLKELFGFNRDEDMSYEACMACIREDYRLTVQTLTEASLYQGERFELEYPVIGYHDGEERWLRGLGTVQPDSHGTDVFFTGIITDITERKEDDQRKSDFIGMVSHELKTPLTSMSGYVQMLLRIAGKDGHSAMIPILEKASKQVSKMTTMINGFLNVSRLESGKIHVDRQRFDIKDLIKEAEEESISTIATHRVIFKPVETSYVDADRDKIGQVISNFLSNAVKYSAPDTTIHVACITLDGYVQVSVTDSGMGINSRDIEKLFDRYYRVEGSEMVSISGFGIGLYLCAEIIKRHNGNIWVESEKDKGSTFYFNLPLA</sequence>
<keyword evidence="11" id="KW-0902">Two-component regulatory system</keyword>
<dbReference type="InterPro" id="IPR050351">
    <property type="entry name" value="BphY/WalK/GraS-like"/>
</dbReference>
<keyword evidence="7" id="KW-0547">Nucleotide-binding</keyword>
<evidence type="ECO:0000256" key="3">
    <source>
        <dbReference type="ARBA" id="ARBA00012438"/>
    </source>
</evidence>
<keyword evidence="9" id="KW-0067">ATP-binding</keyword>
<dbReference type="PROSITE" id="PS50113">
    <property type="entry name" value="PAC"/>
    <property type="match status" value="1"/>
</dbReference>
<dbReference type="InterPro" id="IPR013656">
    <property type="entry name" value="PAS_4"/>
</dbReference>
<dbReference type="SMART" id="SM00091">
    <property type="entry name" value="PAS"/>
    <property type="match status" value="2"/>
</dbReference>
<evidence type="ECO:0000256" key="8">
    <source>
        <dbReference type="ARBA" id="ARBA00022777"/>
    </source>
</evidence>
<dbReference type="FunFam" id="3.30.565.10:FF:000006">
    <property type="entry name" value="Sensor histidine kinase WalK"/>
    <property type="match status" value="1"/>
</dbReference>
<dbReference type="InterPro" id="IPR000700">
    <property type="entry name" value="PAS-assoc_C"/>
</dbReference>
<dbReference type="PANTHER" id="PTHR42878:SF7">
    <property type="entry name" value="SENSOR HISTIDINE KINASE GLRK"/>
    <property type="match status" value="1"/>
</dbReference>
<evidence type="ECO:0000256" key="6">
    <source>
        <dbReference type="ARBA" id="ARBA00022692"/>
    </source>
</evidence>
<dbReference type="InterPro" id="IPR036890">
    <property type="entry name" value="HATPase_C_sf"/>
</dbReference>
<dbReference type="AlphaFoldDB" id="A0A966DV23"/>
<dbReference type="Pfam" id="PF00512">
    <property type="entry name" value="HisKA"/>
    <property type="match status" value="1"/>
</dbReference>
<dbReference type="PROSITE" id="PS50109">
    <property type="entry name" value="HIS_KIN"/>
    <property type="match status" value="1"/>
</dbReference>
<dbReference type="PROSITE" id="PS50112">
    <property type="entry name" value="PAS"/>
    <property type="match status" value="1"/>
</dbReference>
<dbReference type="Pfam" id="PF08448">
    <property type="entry name" value="PAS_4"/>
    <property type="match status" value="1"/>
</dbReference>
<evidence type="ECO:0000256" key="10">
    <source>
        <dbReference type="ARBA" id="ARBA00022989"/>
    </source>
</evidence>
<dbReference type="InterPro" id="IPR000014">
    <property type="entry name" value="PAS"/>
</dbReference>
<dbReference type="CDD" id="cd00130">
    <property type="entry name" value="PAS"/>
    <property type="match status" value="1"/>
</dbReference>
<dbReference type="SMART" id="SM00065">
    <property type="entry name" value="GAF"/>
    <property type="match status" value="1"/>
</dbReference>
<comment type="subcellular location">
    <subcellularLocation>
        <location evidence="2">Membrane</location>
        <topology evidence="2">Multi-pass membrane protein</topology>
    </subcellularLocation>
</comment>
<keyword evidence="12" id="KW-0472">Membrane</keyword>
<dbReference type="Gene3D" id="3.30.450.20">
    <property type="entry name" value="PAS domain"/>
    <property type="match status" value="2"/>
</dbReference>
<keyword evidence="8" id="KW-0418">Kinase</keyword>
<protein>
    <recommendedName>
        <fullName evidence="3">histidine kinase</fullName>
        <ecNumber evidence="3">2.7.13.3</ecNumber>
    </recommendedName>
</protein>
<dbReference type="SUPFAM" id="SSF55781">
    <property type="entry name" value="GAF domain-like"/>
    <property type="match status" value="1"/>
</dbReference>
<dbReference type="InterPro" id="IPR036097">
    <property type="entry name" value="HisK_dim/P_sf"/>
</dbReference>
<comment type="caution">
    <text evidence="16">The sequence shown here is derived from an EMBL/GenBank/DDBJ whole genome shotgun (WGS) entry which is preliminary data.</text>
</comment>
<dbReference type="Gene3D" id="3.30.565.10">
    <property type="entry name" value="Histidine kinase-like ATPase, C-terminal domain"/>
    <property type="match status" value="1"/>
</dbReference>
<keyword evidence="17" id="KW-1185">Reference proteome</keyword>
<dbReference type="EMBL" id="WWEO01000042">
    <property type="protein sequence ID" value="NCD70134.1"/>
    <property type="molecule type" value="Genomic_DNA"/>
</dbReference>
<dbReference type="InterPro" id="IPR003018">
    <property type="entry name" value="GAF"/>
</dbReference>
<feature type="domain" description="Histidine kinase" evidence="13">
    <location>
        <begin position="452"/>
        <end position="667"/>
    </location>
</feature>
<dbReference type="Gene3D" id="3.30.450.40">
    <property type="match status" value="1"/>
</dbReference>
<name>A0A966DV23_9SPHI</name>
<dbReference type="InterPro" id="IPR003661">
    <property type="entry name" value="HisK_dim/P_dom"/>
</dbReference>
<evidence type="ECO:0000256" key="11">
    <source>
        <dbReference type="ARBA" id="ARBA00023012"/>
    </source>
</evidence>
<evidence type="ECO:0000256" key="5">
    <source>
        <dbReference type="ARBA" id="ARBA00022679"/>
    </source>
</evidence>
<accession>A0A966DV23</accession>
<dbReference type="InterPro" id="IPR005467">
    <property type="entry name" value="His_kinase_dom"/>
</dbReference>
<evidence type="ECO:0000259" key="13">
    <source>
        <dbReference type="PROSITE" id="PS50109"/>
    </source>
</evidence>
<comment type="catalytic activity">
    <reaction evidence="1">
        <text>ATP + protein L-histidine = ADP + protein N-phospho-L-histidine.</text>
        <dbReference type="EC" id="2.7.13.3"/>
    </reaction>
</comment>
<dbReference type="PANTHER" id="PTHR42878">
    <property type="entry name" value="TWO-COMPONENT HISTIDINE KINASE"/>
    <property type="match status" value="1"/>
</dbReference>
<evidence type="ECO:0000313" key="17">
    <source>
        <dbReference type="Proteomes" id="UP000638732"/>
    </source>
</evidence>
<organism evidence="16 17">
    <name type="scientific">Mucilaginibacter agri</name>
    <dbReference type="NCBI Taxonomy" id="2695265"/>
    <lineage>
        <taxon>Bacteria</taxon>
        <taxon>Pseudomonadati</taxon>
        <taxon>Bacteroidota</taxon>
        <taxon>Sphingobacteriia</taxon>
        <taxon>Sphingobacteriales</taxon>
        <taxon>Sphingobacteriaceae</taxon>
        <taxon>Mucilaginibacter</taxon>
    </lineage>
</organism>
<evidence type="ECO:0000256" key="2">
    <source>
        <dbReference type="ARBA" id="ARBA00004141"/>
    </source>
</evidence>
<dbReference type="InterPro" id="IPR013655">
    <property type="entry name" value="PAS_fold_3"/>
</dbReference>
<dbReference type="GO" id="GO:0007234">
    <property type="term" value="P:osmosensory signaling via phosphorelay pathway"/>
    <property type="evidence" value="ECO:0007669"/>
    <property type="project" value="TreeGrafter"/>
</dbReference>
<proteinExistence type="predicted"/>
<feature type="domain" description="PAS" evidence="14">
    <location>
        <begin position="321"/>
        <end position="392"/>
    </location>
</feature>
<evidence type="ECO:0000256" key="9">
    <source>
        <dbReference type="ARBA" id="ARBA00022840"/>
    </source>
</evidence>
<dbReference type="GO" id="GO:0016020">
    <property type="term" value="C:membrane"/>
    <property type="evidence" value="ECO:0007669"/>
    <property type="project" value="UniProtKB-SubCell"/>
</dbReference>
<evidence type="ECO:0000256" key="12">
    <source>
        <dbReference type="ARBA" id="ARBA00023136"/>
    </source>
</evidence>
<dbReference type="SMART" id="SM00387">
    <property type="entry name" value="HATPase_c"/>
    <property type="match status" value="1"/>
</dbReference>